<feature type="region of interest" description="Disordered" evidence="1">
    <location>
        <begin position="74"/>
        <end position="93"/>
    </location>
</feature>
<keyword evidence="5" id="KW-1185">Reference proteome</keyword>
<gene>
    <name evidence="4" type="ordered locus">Bathy15g01380</name>
</gene>
<dbReference type="Proteomes" id="UP000198341">
    <property type="component" value="Chromosome 15"/>
</dbReference>
<dbReference type="KEGG" id="bpg:Bathy15g01380"/>
<reference evidence="4 5" key="1">
    <citation type="submission" date="2011-10" db="EMBL/GenBank/DDBJ databases">
        <authorList>
            <person name="Genoscope - CEA"/>
        </authorList>
    </citation>
    <scope>NUCLEOTIDE SEQUENCE [LARGE SCALE GENOMIC DNA]</scope>
    <source>
        <strain evidence="4 5">RCC 1105</strain>
    </source>
</reference>
<sequence>MSISTFFLLLVYKRKLLWSTKGEISLARCIVVVVVDDEDKEEERRNKTQNEYRNTTATATDDNKILLRHPRKHKNACNCSQPGSPDESGGENTKVRAPRMEFLRNALFVFIIGVVVVVVVVVVMVVALLLSSVRVLRPAHIRCAEEERTQKHAFFALEKNIARAFDVSSLTRSSNQYKKTSEGIRMKSISSPRIRKKTTMMRQIELIR</sequence>
<dbReference type="EMBL" id="FO082264">
    <property type="protein sequence ID" value="CCO20013.1"/>
    <property type="molecule type" value="Genomic_DNA"/>
</dbReference>
<keyword evidence="3" id="KW-0732">Signal</keyword>
<keyword evidence="2" id="KW-1133">Transmembrane helix</keyword>
<evidence type="ECO:0000313" key="4">
    <source>
        <dbReference type="EMBL" id="CCO20013.1"/>
    </source>
</evidence>
<feature type="transmembrane region" description="Helical" evidence="2">
    <location>
        <begin position="106"/>
        <end position="130"/>
    </location>
</feature>
<organism evidence="4 5">
    <name type="scientific">Bathycoccus prasinos</name>
    <dbReference type="NCBI Taxonomy" id="41875"/>
    <lineage>
        <taxon>Eukaryota</taxon>
        <taxon>Viridiplantae</taxon>
        <taxon>Chlorophyta</taxon>
        <taxon>Mamiellophyceae</taxon>
        <taxon>Mamiellales</taxon>
        <taxon>Bathycoccaceae</taxon>
        <taxon>Bathycoccus</taxon>
    </lineage>
</organism>
<evidence type="ECO:0000256" key="3">
    <source>
        <dbReference type="SAM" id="SignalP"/>
    </source>
</evidence>
<feature type="chain" id="PRO_5003917978" evidence="3">
    <location>
        <begin position="20"/>
        <end position="208"/>
    </location>
</feature>
<keyword evidence="2" id="KW-0812">Transmembrane</keyword>
<protein>
    <submittedName>
        <fullName evidence="4">Uncharacterized protein</fullName>
    </submittedName>
</protein>
<evidence type="ECO:0000256" key="2">
    <source>
        <dbReference type="SAM" id="Phobius"/>
    </source>
</evidence>
<evidence type="ECO:0000256" key="1">
    <source>
        <dbReference type="SAM" id="MobiDB-lite"/>
    </source>
</evidence>
<dbReference type="RefSeq" id="XP_007508927.1">
    <property type="nucleotide sequence ID" value="XM_007508865.1"/>
</dbReference>
<keyword evidence="2" id="KW-0472">Membrane</keyword>
<dbReference type="GeneID" id="19011411"/>
<evidence type="ECO:0000313" key="5">
    <source>
        <dbReference type="Proteomes" id="UP000198341"/>
    </source>
</evidence>
<name>K8FD09_9CHLO</name>
<feature type="signal peptide" evidence="3">
    <location>
        <begin position="1"/>
        <end position="19"/>
    </location>
</feature>
<accession>K8FD09</accession>
<proteinExistence type="predicted"/>
<dbReference type="AlphaFoldDB" id="K8FD09"/>